<dbReference type="InterPro" id="IPR030388">
    <property type="entry name" value="G_ERA_dom"/>
</dbReference>
<evidence type="ECO:0000256" key="4">
    <source>
        <dbReference type="ARBA" id="ARBA00023134"/>
    </source>
</evidence>
<dbReference type="InterPro" id="IPR004044">
    <property type="entry name" value="KH_dom_type_2"/>
</dbReference>
<evidence type="ECO:0000256" key="1">
    <source>
        <dbReference type="ARBA" id="ARBA00007921"/>
    </source>
</evidence>
<dbReference type="CDD" id="cd04163">
    <property type="entry name" value="Era"/>
    <property type="match status" value="1"/>
</dbReference>
<feature type="region of interest" description="G2" evidence="5">
    <location>
        <begin position="180"/>
        <end position="184"/>
    </location>
</feature>
<proteinExistence type="inferred from homology"/>
<feature type="region of interest" description="G1" evidence="5">
    <location>
        <begin position="154"/>
        <end position="161"/>
    </location>
</feature>
<dbReference type="SUPFAM" id="SSF52540">
    <property type="entry name" value="P-loop containing nucleoside triphosphate hydrolases"/>
    <property type="match status" value="1"/>
</dbReference>
<dbReference type="GO" id="GO:0005525">
    <property type="term" value="F:GTP binding"/>
    <property type="evidence" value="ECO:0007669"/>
    <property type="project" value="UniProtKB-UniRule"/>
</dbReference>
<dbReference type="InterPro" id="IPR005225">
    <property type="entry name" value="Small_GTP-bd"/>
</dbReference>
<feature type="region of interest" description="G5" evidence="5">
    <location>
        <begin position="310"/>
        <end position="312"/>
    </location>
</feature>
<protein>
    <recommendedName>
        <fullName evidence="7">Era-type G domain-containing protein</fullName>
    </recommendedName>
</protein>
<keyword evidence="4 5" id="KW-0342">GTP-binding</keyword>
<dbReference type="PANTHER" id="PTHR42698:SF2">
    <property type="entry name" value="GTPASE ERA-LIKE, CHLOROPLASTIC"/>
    <property type="match status" value="1"/>
</dbReference>
<dbReference type="NCBIfam" id="NF000908">
    <property type="entry name" value="PRK00089.1"/>
    <property type="match status" value="1"/>
</dbReference>
<dbReference type="NCBIfam" id="TIGR00231">
    <property type="entry name" value="small_GTP"/>
    <property type="match status" value="1"/>
</dbReference>
<dbReference type="FunFam" id="3.40.50.300:FF:000094">
    <property type="entry name" value="GTPase Era"/>
    <property type="match status" value="1"/>
</dbReference>
<dbReference type="GO" id="GO:0019843">
    <property type="term" value="F:rRNA binding"/>
    <property type="evidence" value="ECO:0007669"/>
    <property type="project" value="TreeGrafter"/>
</dbReference>
<gene>
    <name evidence="8" type="ORF">AXG93_1040s1460</name>
</gene>
<keyword evidence="2 5" id="KW-0547">Nucleotide-binding</keyword>
<dbReference type="Proteomes" id="UP000077202">
    <property type="component" value="Unassembled WGS sequence"/>
</dbReference>
<dbReference type="AlphaFoldDB" id="A0A176VGG6"/>
<dbReference type="InterPro" id="IPR027417">
    <property type="entry name" value="P-loop_NTPase"/>
</dbReference>
<dbReference type="Gene3D" id="3.40.50.300">
    <property type="entry name" value="P-loop containing nucleotide triphosphate hydrolases"/>
    <property type="match status" value="1"/>
</dbReference>
<dbReference type="EMBL" id="LVLJ01003850">
    <property type="protein sequence ID" value="OAE19482.1"/>
    <property type="molecule type" value="Genomic_DNA"/>
</dbReference>
<evidence type="ECO:0000259" key="7">
    <source>
        <dbReference type="PROSITE" id="PS51713"/>
    </source>
</evidence>
<name>A0A176VGG6_MARPO</name>
<feature type="region of interest" description="Disordered" evidence="6">
    <location>
        <begin position="105"/>
        <end position="131"/>
    </location>
</feature>
<dbReference type="NCBIfam" id="TIGR00436">
    <property type="entry name" value="era"/>
    <property type="match status" value="1"/>
</dbReference>
<feature type="region of interest" description="G3" evidence="5">
    <location>
        <begin position="201"/>
        <end position="204"/>
    </location>
</feature>
<dbReference type="PANTHER" id="PTHR42698">
    <property type="entry name" value="GTPASE ERA"/>
    <property type="match status" value="1"/>
</dbReference>
<dbReference type="InterPro" id="IPR009019">
    <property type="entry name" value="KH_sf_prok-type"/>
</dbReference>
<accession>A0A176VGG6</accession>
<sequence>MGFDAVLSHCHSGARLCTTLSTEPQSFSRSRNSTDSVGLNSNFPAPGYRNVDCKLSTSGGRDERSSSFWGRGLPEAMDFTDVEKEARRRGRRVLAAGVHASASQQKPPIFVLKKPDRKPIENEGGNSGPKFVSSEFGDMSFTENHKSGYVALVGKPNVGKSTLLNQIIGQKLSIVTNKPQTTRHRILGICSSPDYQMILYDTPGFIPKTMRRLDEMMMQNVRTATINADCILVVVDACQVPEKASILLVFVFSKLPKIMVSVLEEGMSASTERRPTLLVLNKIDLIKPGEITKKTEWYESFGGMDNVIPVSAKMGRGVDLVKNWLVDRLPKGPAYYPKDIVSEHPERFFVAEIVREKIFLQYRQEIPYVSQVNVLNYTERRSSAKDFIEAEIVVERDSQMAILIGKDGSALKLLATASRIDIQEFVGKEVYLELKVKVRENWREDDELLDYYGYNGKIRS</sequence>
<dbReference type="CDD" id="cd22534">
    <property type="entry name" value="KH-II_Era"/>
    <property type="match status" value="1"/>
</dbReference>
<dbReference type="HAMAP" id="MF_00367">
    <property type="entry name" value="GTPase_Era"/>
    <property type="match status" value="1"/>
</dbReference>
<dbReference type="GO" id="GO:0000028">
    <property type="term" value="P:ribosomal small subunit assembly"/>
    <property type="evidence" value="ECO:0007669"/>
    <property type="project" value="TreeGrafter"/>
</dbReference>
<keyword evidence="3" id="KW-0694">RNA-binding</keyword>
<evidence type="ECO:0000256" key="5">
    <source>
        <dbReference type="PROSITE-ProRule" id="PRU01050"/>
    </source>
</evidence>
<dbReference type="Pfam" id="PF07650">
    <property type="entry name" value="KH_2"/>
    <property type="match status" value="1"/>
</dbReference>
<dbReference type="SUPFAM" id="SSF54814">
    <property type="entry name" value="Prokaryotic type KH domain (KH-domain type II)"/>
    <property type="match status" value="1"/>
</dbReference>
<keyword evidence="9" id="KW-1185">Reference proteome</keyword>
<evidence type="ECO:0000256" key="6">
    <source>
        <dbReference type="SAM" id="MobiDB-lite"/>
    </source>
</evidence>
<organism evidence="8 9">
    <name type="scientific">Marchantia polymorpha subsp. ruderalis</name>
    <dbReference type="NCBI Taxonomy" id="1480154"/>
    <lineage>
        <taxon>Eukaryota</taxon>
        <taxon>Viridiplantae</taxon>
        <taxon>Streptophyta</taxon>
        <taxon>Embryophyta</taxon>
        <taxon>Marchantiophyta</taxon>
        <taxon>Marchantiopsida</taxon>
        <taxon>Marchantiidae</taxon>
        <taxon>Marchantiales</taxon>
        <taxon>Marchantiaceae</taxon>
        <taxon>Marchantia</taxon>
    </lineage>
</organism>
<dbReference type="InterPro" id="IPR006073">
    <property type="entry name" value="GTP-bd"/>
</dbReference>
<dbReference type="InterPro" id="IPR005662">
    <property type="entry name" value="GTPase_Era-like"/>
</dbReference>
<reference evidence="8" key="1">
    <citation type="submission" date="2016-03" db="EMBL/GenBank/DDBJ databases">
        <title>Mechanisms controlling the formation of the plant cell surface in tip-growing cells are functionally conserved among land plants.</title>
        <authorList>
            <person name="Honkanen S."/>
            <person name="Jones V.A."/>
            <person name="Morieri G."/>
            <person name="Champion C."/>
            <person name="Hetherington A.J."/>
            <person name="Kelly S."/>
            <person name="Saint-Marcoux D."/>
            <person name="Proust H."/>
            <person name="Prescott H."/>
            <person name="Dolan L."/>
        </authorList>
    </citation>
    <scope>NUCLEOTIDE SEQUENCE [LARGE SCALE GENOMIC DNA]</scope>
    <source>
        <tissue evidence="8">Whole gametophyte</tissue>
    </source>
</reference>
<evidence type="ECO:0000256" key="2">
    <source>
        <dbReference type="ARBA" id="ARBA00022741"/>
    </source>
</evidence>
<feature type="region of interest" description="Disordered" evidence="6">
    <location>
        <begin position="21"/>
        <end position="41"/>
    </location>
</feature>
<comment type="similarity">
    <text evidence="1 5">Belongs to the TRAFAC class TrmE-Era-EngA-EngB-Septin-like GTPase superfamily. Era GTPase family.</text>
</comment>
<feature type="region of interest" description="G4" evidence="5">
    <location>
        <begin position="281"/>
        <end position="284"/>
    </location>
</feature>
<dbReference type="PROSITE" id="PS51713">
    <property type="entry name" value="G_ERA"/>
    <property type="match status" value="1"/>
</dbReference>
<dbReference type="Pfam" id="PF01926">
    <property type="entry name" value="MMR_HSR1"/>
    <property type="match status" value="1"/>
</dbReference>
<evidence type="ECO:0000313" key="9">
    <source>
        <dbReference type="Proteomes" id="UP000077202"/>
    </source>
</evidence>
<comment type="caution">
    <text evidence="8">The sequence shown here is derived from an EMBL/GenBank/DDBJ whole genome shotgun (WGS) entry which is preliminary data.</text>
</comment>
<dbReference type="Gene3D" id="3.30.300.20">
    <property type="match status" value="1"/>
</dbReference>
<dbReference type="GO" id="GO:0043024">
    <property type="term" value="F:ribosomal small subunit binding"/>
    <property type="evidence" value="ECO:0007669"/>
    <property type="project" value="TreeGrafter"/>
</dbReference>
<evidence type="ECO:0000256" key="3">
    <source>
        <dbReference type="ARBA" id="ARBA00022884"/>
    </source>
</evidence>
<feature type="domain" description="Era-type G" evidence="7">
    <location>
        <begin position="146"/>
        <end position="331"/>
    </location>
</feature>
<evidence type="ECO:0000313" key="8">
    <source>
        <dbReference type="EMBL" id="OAE19482.1"/>
    </source>
</evidence>
<dbReference type="InterPro" id="IPR015946">
    <property type="entry name" value="KH_dom-like_a/b"/>
</dbReference>